<name>A0A1A2YXL3_9MYCO</name>
<accession>A0A1A2YXL3</accession>
<dbReference type="OrthoDB" id="8183309at2"/>
<organism evidence="1 2">
    <name type="scientific">Mycobacterium colombiense</name>
    <dbReference type="NCBI Taxonomy" id="339268"/>
    <lineage>
        <taxon>Bacteria</taxon>
        <taxon>Bacillati</taxon>
        <taxon>Actinomycetota</taxon>
        <taxon>Actinomycetes</taxon>
        <taxon>Mycobacteriales</taxon>
        <taxon>Mycobacteriaceae</taxon>
        <taxon>Mycobacterium</taxon>
        <taxon>Mycobacterium avium complex (MAC)</taxon>
    </lineage>
</organism>
<dbReference type="SUPFAM" id="SSF52777">
    <property type="entry name" value="CoA-dependent acyltransferases"/>
    <property type="match status" value="1"/>
</dbReference>
<proteinExistence type="predicted"/>
<gene>
    <name evidence="1" type="ORF">A5708_22245</name>
</gene>
<dbReference type="RefSeq" id="WP_065028704.1">
    <property type="nucleotide sequence ID" value="NZ_LZKI01000074.1"/>
</dbReference>
<reference evidence="1 2" key="1">
    <citation type="submission" date="2016-06" db="EMBL/GenBank/DDBJ databases">
        <authorList>
            <person name="Kjaerup R.B."/>
            <person name="Dalgaard T.S."/>
            <person name="Juul-Madsen H.R."/>
        </authorList>
    </citation>
    <scope>NUCLEOTIDE SEQUENCE [LARGE SCALE GENOMIC DNA]</scope>
    <source>
        <strain evidence="1 2">E1334</strain>
    </source>
</reference>
<evidence type="ECO:0000313" key="1">
    <source>
        <dbReference type="EMBL" id="OBI42148.1"/>
    </source>
</evidence>
<dbReference type="Proteomes" id="UP000091846">
    <property type="component" value="Unassembled WGS sequence"/>
</dbReference>
<protein>
    <recommendedName>
        <fullName evidence="3">Diacylglycerol O-acyltransferase</fullName>
    </recommendedName>
</protein>
<evidence type="ECO:0000313" key="2">
    <source>
        <dbReference type="Proteomes" id="UP000091846"/>
    </source>
</evidence>
<dbReference type="AlphaFoldDB" id="A0A1A2YXL3"/>
<sequence>MDNVLDLVDDTFFRVERAAGVTNVIQCMWMYDRAIDIDGLRRFHHHLQRGRLSRRIERSPLPFGRYRWVSPGDQPEIEIAQTARPRADFDTWCNEQSNTWLDAERGPGWHLAVLPFTDGGAGISLIASHCLTDAVGLCQALADAAGGDDNAVDWPAAGSRRRLQALREDTRQTVRDIPAIGRAAVAAARFLRDNATTGPAVPAPAVAVDEAITFPTATFFVDAGEWDARAQALAGTANGLFVALAARLAQRVGRVGADGSVAVTMAINERTDGDTRANAIKNVDFTIDPAPAATDLRGIRAATKQALVRSQHEPDARWTLLPLMPLVPERLGKRWVGAATNSAATVGSSNIGAVDPAMNRPDGTDADHFAIRSLSARMTTGIMHQLGGMLSLLSGRMNGRVFVSVVSYNPIGVNSDTALRQCISSVLDEFSLASTMGWPSDDPVLPAVSTMRTIGPIAANSD</sequence>
<dbReference type="EMBL" id="LZKI01000074">
    <property type="protein sequence ID" value="OBI42148.1"/>
    <property type="molecule type" value="Genomic_DNA"/>
</dbReference>
<comment type="caution">
    <text evidence="1">The sequence shown here is derived from an EMBL/GenBank/DDBJ whole genome shotgun (WGS) entry which is preliminary data.</text>
</comment>
<evidence type="ECO:0008006" key="3">
    <source>
        <dbReference type="Google" id="ProtNLM"/>
    </source>
</evidence>